<organism evidence="8 9">
    <name type="scientific">Pelomonas dachongensis</name>
    <dbReference type="NCBI Taxonomy" id="3299029"/>
    <lineage>
        <taxon>Bacteria</taxon>
        <taxon>Pseudomonadati</taxon>
        <taxon>Pseudomonadota</taxon>
        <taxon>Betaproteobacteria</taxon>
        <taxon>Burkholderiales</taxon>
        <taxon>Sphaerotilaceae</taxon>
        <taxon>Roseateles</taxon>
    </lineage>
</organism>
<protein>
    <recommendedName>
        <fullName evidence="2">histidine kinase</fullName>
        <ecNumber evidence="2">2.7.13.3</ecNumber>
    </recommendedName>
</protein>
<dbReference type="SUPFAM" id="SSF55874">
    <property type="entry name" value="ATPase domain of HSP90 chaperone/DNA topoisomerase II/histidine kinase"/>
    <property type="match status" value="1"/>
</dbReference>
<evidence type="ECO:0000256" key="6">
    <source>
        <dbReference type="SAM" id="Phobius"/>
    </source>
</evidence>
<dbReference type="CDD" id="cd00082">
    <property type="entry name" value="HisKA"/>
    <property type="match status" value="1"/>
</dbReference>
<keyword evidence="6" id="KW-0472">Membrane</keyword>
<dbReference type="PANTHER" id="PTHR45436:SF5">
    <property type="entry name" value="SENSOR HISTIDINE KINASE TRCS"/>
    <property type="match status" value="1"/>
</dbReference>
<dbReference type="InterPro" id="IPR003661">
    <property type="entry name" value="HisK_dim/P_dom"/>
</dbReference>
<evidence type="ECO:0000313" key="9">
    <source>
        <dbReference type="Proteomes" id="UP001606300"/>
    </source>
</evidence>
<dbReference type="SMART" id="SM00388">
    <property type="entry name" value="HisKA"/>
    <property type="match status" value="1"/>
</dbReference>
<reference evidence="8 9" key="1">
    <citation type="submission" date="2024-09" db="EMBL/GenBank/DDBJ databases">
        <title>Novel species of the genus Pelomonas and Roseateles isolated from streams.</title>
        <authorList>
            <person name="Lu H."/>
        </authorList>
    </citation>
    <scope>NUCLEOTIDE SEQUENCE [LARGE SCALE GENOMIC DNA]</scope>
    <source>
        <strain evidence="8 9">DC23W</strain>
    </source>
</reference>
<dbReference type="InterPro" id="IPR036097">
    <property type="entry name" value="HisK_dim/P_sf"/>
</dbReference>
<name>A0ABW7EPA9_9BURK</name>
<keyword evidence="6" id="KW-1133">Transmembrane helix</keyword>
<feature type="transmembrane region" description="Helical" evidence="6">
    <location>
        <begin position="138"/>
        <end position="162"/>
    </location>
</feature>
<dbReference type="PROSITE" id="PS50109">
    <property type="entry name" value="HIS_KIN"/>
    <property type="match status" value="1"/>
</dbReference>
<evidence type="ECO:0000256" key="2">
    <source>
        <dbReference type="ARBA" id="ARBA00012438"/>
    </source>
</evidence>
<dbReference type="RefSeq" id="WP_394471402.1">
    <property type="nucleotide sequence ID" value="NZ_JBIGHY010000005.1"/>
</dbReference>
<keyword evidence="3" id="KW-0597">Phosphoprotein</keyword>
<accession>A0ABW7EPA9</accession>
<sequence length="431" mass="46992">MSPEPVYRPRLQRRLMLAFTGYALGVSALFGMFAMLFVYAVEDEFFTGALRQELRRQHAHHAAHGNWSVPAQDFVRVYRPADALPGDLARARAQRPDDRELSGDAGRHYHLQPLGNDGTLLVAEVSKQLVVRPMRQRLLMWLALWGGAVTLLALAVGAWLAWRSSAPLARLAARVAQSRPEDLPLDLAGHAHAHAHAHAHEDEVGRLARHLDALNRRTRDFIAREQAFTRDASHELRTPLAVLGMACEDLQRRAPREQQQALATMDAAIWQLQQAVDLLLALAREDGMPDAAPELPLLPQIEQLVLAHAPLLDRQGIVLAVDVPPTLTRSWPPALTQLLLSNLLANALAHRGSPQISIEADLHRVSLVNASAAPPPELLQPGAAGHAVGVKGAASAGLGLGLSIVRRVAERNGLRLTLTHEAGLTRVSLLS</sequence>
<keyword evidence="4" id="KW-0808">Transferase</keyword>
<keyword evidence="9" id="KW-1185">Reference proteome</keyword>
<comment type="caution">
    <text evidence="8">The sequence shown here is derived from an EMBL/GenBank/DDBJ whole genome shotgun (WGS) entry which is preliminary data.</text>
</comment>
<dbReference type="Pfam" id="PF00512">
    <property type="entry name" value="HisKA"/>
    <property type="match status" value="1"/>
</dbReference>
<dbReference type="PANTHER" id="PTHR45436">
    <property type="entry name" value="SENSOR HISTIDINE KINASE YKOH"/>
    <property type="match status" value="1"/>
</dbReference>
<dbReference type="Gene3D" id="1.10.287.130">
    <property type="match status" value="1"/>
</dbReference>
<evidence type="ECO:0000256" key="3">
    <source>
        <dbReference type="ARBA" id="ARBA00022553"/>
    </source>
</evidence>
<dbReference type="EC" id="2.7.13.3" evidence="2"/>
<keyword evidence="5 8" id="KW-0418">Kinase</keyword>
<dbReference type="EMBL" id="JBIGHY010000005">
    <property type="protein sequence ID" value="MFG6415335.1"/>
    <property type="molecule type" value="Genomic_DNA"/>
</dbReference>
<evidence type="ECO:0000256" key="4">
    <source>
        <dbReference type="ARBA" id="ARBA00022679"/>
    </source>
</evidence>
<keyword evidence="6" id="KW-0812">Transmembrane</keyword>
<evidence type="ECO:0000256" key="5">
    <source>
        <dbReference type="ARBA" id="ARBA00022777"/>
    </source>
</evidence>
<dbReference type="SUPFAM" id="SSF47384">
    <property type="entry name" value="Homodimeric domain of signal transducing histidine kinase"/>
    <property type="match status" value="1"/>
</dbReference>
<evidence type="ECO:0000256" key="1">
    <source>
        <dbReference type="ARBA" id="ARBA00000085"/>
    </source>
</evidence>
<evidence type="ECO:0000259" key="7">
    <source>
        <dbReference type="PROSITE" id="PS50109"/>
    </source>
</evidence>
<dbReference type="InterPro" id="IPR005467">
    <property type="entry name" value="His_kinase_dom"/>
</dbReference>
<dbReference type="InterPro" id="IPR050428">
    <property type="entry name" value="TCS_sensor_his_kinase"/>
</dbReference>
<feature type="domain" description="Histidine kinase" evidence="7">
    <location>
        <begin position="231"/>
        <end position="431"/>
    </location>
</feature>
<comment type="catalytic activity">
    <reaction evidence="1">
        <text>ATP + protein L-histidine = ADP + protein N-phospho-L-histidine.</text>
        <dbReference type="EC" id="2.7.13.3"/>
    </reaction>
</comment>
<feature type="transmembrane region" description="Helical" evidence="6">
    <location>
        <begin position="20"/>
        <end position="41"/>
    </location>
</feature>
<dbReference type="Gene3D" id="6.10.340.10">
    <property type="match status" value="1"/>
</dbReference>
<gene>
    <name evidence="8" type="ORF">ACG02S_15665</name>
</gene>
<evidence type="ECO:0000313" key="8">
    <source>
        <dbReference type="EMBL" id="MFG6415335.1"/>
    </source>
</evidence>
<dbReference type="Gene3D" id="3.30.565.10">
    <property type="entry name" value="Histidine kinase-like ATPase, C-terminal domain"/>
    <property type="match status" value="1"/>
</dbReference>
<dbReference type="Proteomes" id="UP001606300">
    <property type="component" value="Unassembled WGS sequence"/>
</dbReference>
<dbReference type="GO" id="GO:0016301">
    <property type="term" value="F:kinase activity"/>
    <property type="evidence" value="ECO:0007669"/>
    <property type="project" value="UniProtKB-KW"/>
</dbReference>
<dbReference type="InterPro" id="IPR036890">
    <property type="entry name" value="HATPase_C_sf"/>
</dbReference>
<proteinExistence type="predicted"/>